<sequence length="56" mass="6432">MNAVNADADAADAGPFFSHTCAYNTRWGNRINYRKVEDPILEKMNFESETCTFNRQ</sequence>
<name>B6VTV5_9BACT</name>
<gene>
    <name evidence="1" type="ORF">BACDOR_00739</name>
</gene>
<protein>
    <submittedName>
        <fullName evidence="1">Uncharacterized protein</fullName>
    </submittedName>
</protein>
<dbReference type="AlphaFoldDB" id="B6VTV5"/>
<dbReference type="EMBL" id="ABWZ01000013">
    <property type="protein sequence ID" value="EEB27052.1"/>
    <property type="molecule type" value="Genomic_DNA"/>
</dbReference>
<accession>B6VTV5</accession>
<evidence type="ECO:0000313" key="1">
    <source>
        <dbReference type="EMBL" id="EEB27052.1"/>
    </source>
</evidence>
<dbReference type="Proteomes" id="UP000004849">
    <property type="component" value="Unassembled WGS sequence"/>
</dbReference>
<reference evidence="1 2" key="2">
    <citation type="submission" date="2008-10" db="EMBL/GenBank/DDBJ databases">
        <authorList>
            <person name="Fulton L."/>
            <person name="Clifton S."/>
            <person name="Fulton B."/>
            <person name="Xu J."/>
            <person name="Minx P."/>
            <person name="Pepin K.H."/>
            <person name="Johnson M."/>
            <person name="Thiruvilangam P."/>
            <person name="Bhonagiri V."/>
            <person name="Nash W.E."/>
            <person name="Mardis E.R."/>
            <person name="Wilson R.K."/>
        </authorList>
    </citation>
    <scope>NUCLEOTIDE SEQUENCE [LARGE SCALE GENOMIC DNA]</scope>
    <source>
        <strain evidence="1 2">DSM 17855</strain>
    </source>
</reference>
<organism evidence="1 2">
    <name type="scientific">Phocaeicola dorei DSM 17855</name>
    <dbReference type="NCBI Taxonomy" id="483217"/>
    <lineage>
        <taxon>Bacteria</taxon>
        <taxon>Pseudomonadati</taxon>
        <taxon>Bacteroidota</taxon>
        <taxon>Bacteroidia</taxon>
        <taxon>Bacteroidales</taxon>
        <taxon>Bacteroidaceae</taxon>
        <taxon>Phocaeicola</taxon>
    </lineage>
</organism>
<dbReference type="HOGENOM" id="CLU_3004405_0_0_10"/>
<proteinExistence type="predicted"/>
<reference evidence="1 2" key="1">
    <citation type="submission" date="2008-10" db="EMBL/GenBank/DDBJ databases">
        <title>Draft genome sequence of Bacteroides dorei (DSM 17855).</title>
        <authorList>
            <person name="Sudarsanam P."/>
            <person name="Ley R."/>
            <person name="Guruge J."/>
            <person name="Turnbaugh P.J."/>
            <person name="Mahowald M."/>
            <person name="Liep D."/>
            <person name="Gordon J."/>
        </authorList>
    </citation>
    <scope>NUCLEOTIDE SEQUENCE [LARGE SCALE GENOMIC DNA]</scope>
    <source>
        <strain evidence="1 2">DSM 17855</strain>
    </source>
</reference>
<evidence type="ECO:0000313" key="2">
    <source>
        <dbReference type="Proteomes" id="UP000004849"/>
    </source>
</evidence>